<dbReference type="Proteomes" id="UP000799779">
    <property type="component" value="Unassembled WGS sequence"/>
</dbReference>
<reference evidence="2" key="1">
    <citation type="journal article" date="2020" name="Stud. Mycol.">
        <title>101 Dothideomycetes genomes: a test case for predicting lifestyles and emergence of pathogens.</title>
        <authorList>
            <person name="Haridas S."/>
            <person name="Albert R."/>
            <person name="Binder M."/>
            <person name="Bloem J."/>
            <person name="Labutti K."/>
            <person name="Salamov A."/>
            <person name="Andreopoulos B."/>
            <person name="Baker S."/>
            <person name="Barry K."/>
            <person name="Bills G."/>
            <person name="Bluhm B."/>
            <person name="Cannon C."/>
            <person name="Castanera R."/>
            <person name="Culley D."/>
            <person name="Daum C."/>
            <person name="Ezra D."/>
            <person name="Gonzalez J."/>
            <person name="Henrissat B."/>
            <person name="Kuo A."/>
            <person name="Liang C."/>
            <person name="Lipzen A."/>
            <person name="Lutzoni F."/>
            <person name="Magnuson J."/>
            <person name="Mondo S."/>
            <person name="Nolan M."/>
            <person name="Ohm R."/>
            <person name="Pangilinan J."/>
            <person name="Park H.-J."/>
            <person name="Ramirez L."/>
            <person name="Alfaro M."/>
            <person name="Sun H."/>
            <person name="Tritt A."/>
            <person name="Yoshinaga Y."/>
            <person name="Zwiers L.-H."/>
            <person name="Turgeon B."/>
            <person name="Goodwin S."/>
            <person name="Spatafora J."/>
            <person name="Crous P."/>
            <person name="Grigoriev I."/>
        </authorList>
    </citation>
    <scope>NUCLEOTIDE SEQUENCE</scope>
    <source>
        <strain evidence="2">CBS 123094</strain>
    </source>
</reference>
<evidence type="ECO:0000313" key="2">
    <source>
        <dbReference type="EMBL" id="KAF2006955.1"/>
    </source>
</evidence>
<name>A0A6A5X2D1_9PLEO</name>
<evidence type="ECO:0000256" key="1">
    <source>
        <dbReference type="SAM" id="Phobius"/>
    </source>
</evidence>
<keyword evidence="1" id="KW-0472">Membrane</keyword>
<evidence type="ECO:0000313" key="3">
    <source>
        <dbReference type="Proteomes" id="UP000799779"/>
    </source>
</evidence>
<keyword evidence="1" id="KW-1133">Transmembrane helix</keyword>
<feature type="transmembrane region" description="Helical" evidence="1">
    <location>
        <begin position="40"/>
        <end position="61"/>
    </location>
</feature>
<dbReference type="AlphaFoldDB" id="A0A6A5X2D1"/>
<keyword evidence="3" id="KW-1185">Reference proteome</keyword>
<proteinExistence type="predicted"/>
<feature type="transmembrane region" description="Helical" evidence="1">
    <location>
        <begin position="7"/>
        <end position="28"/>
    </location>
</feature>
<keyword evidence="1" id="KW-0812">Transmembrane</keyword>
<organism evidence="2 3">
    <name type="scientific">Amniculicola lignicola CBS 123094</name>
    <dbReference type="NCBI Taxonomy" id="1392246"/>
    <lineage>
        <taxon>Eukaryota</taxon>
        <taxon>Fungi</taxon>
        <taxon>Dikarya</taxon>
        <taxon>Ascomycota</taxon>
        <taxon>Pezizomycotina</taxon>
        <taxon>Dothideomycetes</taxon>
        <taxon>Pleosporomycetidae</taxon>
        <taxon>Pleosporales</taxon>
        <taxon>Amniculicolaceae</taxon>
        <taxon>Amniculicola</taxon>
    </lineage>
</organism>
<sequence length="110" mass="13137">MDRLRNFLELLSNIVDIQLSLINLFFINANSDLLGVRANFVYLLLMETIANLVSNIFCILLNNHNLLFPNFNSNLLRIYFYLYTLVQPQFVYNHHQIFEVQLYNHHHSQH</sequence>
<accession>A0A6A5X2D1</accession>
<protein>
    <submittedName>
        <fullName evidence="2">Uncharacterized protein</fullName>
    </submittedName>
</protein>
<gene>
    <name evidence="2" type="ORF">P154DRAFT_569652</name>
</gene>
<dbReference type="EMBL" id="ML977558">
    <property type="protein sequence ID" value="KAF2006955.1"/>
    <property type="molecule type" value="Genomic_DNA"/>
</dbReference>